<organism evidence="3 4">
    <name type="scientific">Streptomyces longisporoflavus</name>
    <dbReference type="NCBI Taxonomy" id="28044"/>
    <lineage>
        <taxon>Bacteria</taxon>
        <taxon>Bacillati</taxon>
        <taxon>Actinomycetota</taxon>
        <taxon>Actinomycetes</taxon>
        <taxon>Kitasatosporales</taxon>
        <taxon>Streptomycetaceae</taxon>
        <taxon>Streptomyces</taxon>
    </lineage>
</organism>
<gene>
    <name evidence="3" type="ORF">ACH4F9_42990</name>
</gene>
<comment type="caution">
    <text evidence="3">The sequence shown here is derived from an EMBL/GenBank/DDBJ whole genome shotgun (WGS) entry which is preliminary data.</text>
</comment>
<feature type="region of interest" description="Disordered" evidence="1">
    <location>
        <begin position="569"/>
        <end position="598"/>
    </location>
</feature>
<evidence type="ECO:0000256" key="2">
    <source>
        <dbReference type="SAM" id="Phobius"/>
    </source>
</evidence>
<dbReference type="Proteomes" id="UP001610818">
    <property type="component" value="Unassembled WGS sequence"/>
</dbReference>
<evidence type="ECO:0000313" key="4">
    <source>
        <dbReference type="Proteomes" id="UP001610818"/>
    </source>
</evidence>
<keyword evidence="2" id="KW-0472">Membrane</keyword>
<keyword evidence="2" id="KW-1133">Transmembrane helix</keyword>
<dbReference type="EMBL" id="JBIRGQ010000015">
    <property type="protein sequence ID" value="MFH8551764.1"/>
    <property type="molecule type" value="Genomic_DNA"/>
</dbReference>
<feature type="transmembrane region" description="Helical" evidence="2">
    <location>
        <begin position="530"/>
        <end position="550"/>
    </location>
</feature>
<name>A0ABW7R506_9ACTN</name>
<keyword evidence="2" id="KW-0812">Transmembrane</keyword>
<evidence type="ECO:0000313" key="3">
    <source>
        <dbReference type="EMBL" id="MFH8551764.1"/>
    </source>
</evidence>
<reference evidence="3 4" key="1">
    <citation type="submission" date="2024-10" db="EMBL/GenBank/DDBJ databases">
        <title>The Natural Products Discovery Center: Release of the First 8490 Sequenced Strains for Exploring Actinobacteria Biosynthetic Diversity.</title>
        <authorList>
            <person name="Kalkreuter E."/>
            <person name="Kautsar S.A."/>
            <person name="Yang D."/>
            <person name="Bader C.D."/>
            <person name="Teijaro C.N."/>
            <person name="Fluegel L."/>
            <person name="Davis C.M."/>
            <person name="Simpson J.R."/>
            <person name="Lauterbach L."/>
            <person name="Steele A.D."/>
            <person name="Gui C."/>
            <person name="Meng S."/>
            <person name="Li G."/>
            <person name="Viehrig K."/>
            <person name="Ye F."/>
            <person name="Su P."/>
            <person name="Kiefer A.F."/>
            <person name="Nichols A."/>
            <person name="Cepeda A.J."/>
            <person name="Yan W."/>
            <person name="Fan B."/>
            <person name="Jiang Y."/>
            <person name="Adhikari A."/>
            <person name="Zheng C.-J."/>
            <person name="Schuster L."/>
            <person name="Cowan T.M."/>
            <person name="Smanski M.J."/>
            <person name="Chevrette M.G."/>
            <person name="De Carvalho L.P.S."/>
            <person name="Shen B."/>
        </authorList>
    </citation>
    <scope>NUCLEOTIDE SEQUENCE [LARGE SCALE GENOMIC DNA]</scope>
    <source>
        <strain evidence="3 4">NPDC017990</strain>
    </source>
</reference>
<protein>
    <submittedName>
        <fullName evidence="3">Pentapeptide repeat-containing protein</fullName>
    </submittedName>
</protein>
<feature type="compositionally biased region" description="Pro residues" evidence="1">
    <location>
        <begin position="578"/>
        <end position="590"/>
    </location>
</feature>
<dbReference type="InterPro" id="IPR001646">
    <property type="entry name" value="5peptide_repeat"/>
</dbReference>
<dbReference type="RefSeq" id="WP_397718835.1">
    <property type="nucleotide sequence ID" value="NZ_JBIRGN010000015.1"/>
</dbReference>
<keyword evidence="4" id="KW-1185">Reference proteome</keyword>
<evidence type="ECO:0000256" key="1">
    <source>
        <dbReference type="SAM" id="MobiDB-lite"/>
    </source>
</evidence>
<accession>A0ABW7R506</accession>
<dbReference type="Pfam" id="PF13576">
    <property type="entry name" value="Pentapeptide_3"/>
    <property type="match status" value="3"/>
</dbReference>
<sequence>MQRDAYLAGLAHGSDIDHQGTTFDEPLLERLLHAVRDPVTGQVLLGTAEFGSAVFEGDANFGPATFTGIATFDSATFEGTVRLGSATFERTAMFGAAVFKGIATFGSAVFENVAWFGSAVFGGRATFESAAFEEEAWFGSAVFERTAAFDSASFEGLATFDSAAFKRVAKFGSATFGQRADFGSTIFDKGASFGSVTFERDASFGSTSFGGTAWFGSATIGGGADFDSALFHGPAVFRRASFDGCAGFVAAAFKDDVGFDSALFTQNADFSSAVFAQPVNVGPLVCAGQVTLSGASFDGPVTMAMATRRLVCLRTRWSSTAALRLRHATVDFTHAVFEYPLSIHSESGLFFSLSNGRPLDETLLVSSRSPAVRLASLHGVDAAHLVLADIDLSRCLLTGTVHLDQLRLEGTCSFATVPPRTAWRRGRPVRFTERRTLAEEHHWRARQSGAVPGWNVAVLGAGDTQPDSLAAMYRQLRKAFEDSKNEPGAADFYYGEMEMRRRTSQTPRAERGLLTAYWALSGYGLRATRALVWLLLAMTTTLLAMMLWGLPADDPAPRSTVSASVTGQNIQPASDAPAPEPHPESAPEPVNPSGSLHERMSTERFEKGLRVVVNSVIFRSSGQALTTAGTYTEMASRLFEPALLGLAVLAVRGRIKR</sequence>
<proteinExistence type="predicted"/>